<organism evidence="2 3">
    <name type="scientific">Paractinoplanes toevensis</name>
    <dbReference type="NCBI Taxonomy" id="571911"/>
    <lineage>
        <taxon>Bacteria</taxon>
        <taxon>Bacillati</taxon>
        <taxon>Actinomycetota</taxon>
        <taxon>Actinomycetes</taxon>
        <taxon>Micromonosporales</taxon>
        <taxon>Micromonosporaceae</taxon>
        <taxon>Paractinoplanes</taxon>
    </lineage>
</organism>
<dbReference type="Proteomes" id="UP000677082">
    <property type="component" value="Unassembled WGS sequence"/>
</dbReference>
<evidence type="ECO:0000256" key="1">
    <source>
        <dbReference type="SAM" id="MobiDB-lite"/>
    </source>
</evidence>
<comment type="caution">
    <text evidence="2">The sequence shown here is derived from an EMBL/GenBank/DDBJ whole genome shotgun (WGS) entry which is preliminary data.</text>
</comment>
<keyword evidence="3" id="KW-1185">Reference proteome</keyword>
<name>A0A919W8A6_9ACTN</name>
<evidence type="ECO:0000313" key="3">
    <source>
        <dbReference type="Proteomes" id="UP000677082"/>
    </source>
</evidence>
<dbReference type="AlphaFoldDB" id="A0A919W8A6"/>
<sequence>MAGGHEKSRETHPGHYREWTIGGPWDGQKDAADGHQNGHSDDRGGERADGSGTAGETRRLDPRSTDSGPGDRRGAHELSLFTSGTRGCTCICRGESRGRGVVISSAPFRAGSGVVGTPGGRLNQS</sequence>
<gene>
    <name evidence="2" type="ORF">Ato02nite_046490</name>
</gene>
<reference evidence="2 3" key="1">
    <citation type="submission" date="2021-03" db="EMBL/GenBank/DDBJ databases">
        <title>Whole genome shotgun sequence of Actinoplanes toevensis NBRC 105298.</title>
        <authorList>
            <person name="Komaki H."/>
            <person name="Tamura T."/>
        </authorList>
    </citation>
    <scope>NUCLEOTIDE SEQUENCE [LARGE SCALE GENOMIC DNA]</scope>
    <source>
        <strain evidence="2 3">NBRC 105298</strain>
    </source>
</reference>
<feature type="compositionally biased region" description="Basic and acidic residues" evidence="1">
    <location>
        <begin position="1"/>
        <end position="18"/>
    </location>
</feature>
<feature type="compositionally biased region" description="Basic and acidic residues" evidence="1">
    <location>
        <begin position="27"/>
        <end position="49"/>
    </location>
</feature>
<proteinExistence type="predicted"/>
<feature type="compositionally biased region" description="Basic and acidic residues" evidence="1">
    <location>
        <begin position="56"/>
        <end position="76"/>
    </location>
</feature>
<dbReference type="EMBL" id="BOQN01000059">
    <property type="protein sequence ID" value="GIM92856.1"/>
    <property type="molecule type" value="Genomic_DNA"/>
</dbReference>
<feature type="region of interest" description="Disordered" evidence="1">
    <location>
        <begin position="1"/>
        <end position="79"/>
    </location>
</feature>
<protein>
    <submittedName>
        <fullName evidence="2">Uncharacterized protein</fullName>
    </submittedName>
</protein>
<evidence type="ECO:0000313" key="2">
    <source>
        <dbReference type="EMBL" id="GIM92856.1"/>
    </source>
</evidence>
<accession>A0A919W8A6</accession>